<gene>
    <name evidence="13" type="ORF">DI563_00270</name>
</gene>
<evidence type="ECO:0000256" key="8">
    <source>
        <dbReference type="ARBA" id="ARBA00032024"/>
    </source>
</evidence>
<evidence type="ECO:0000256" key="1">
    <source>
        <dbReference type="ARBA" id="ARBA00004994"/>
    </source>
</evidence>
<dbReference type="NCBIfam" id="TIGR00745">
    <property type="entry name" value="apbA_panE"/>
    <property type="match status" value="1"/>
</dbReference>
<dbReference type="PANTHER" id="PTHR21708:SF26">
    <property type="entry name" value="2-DEHYDROPANTOATE 2-REDUCTASE"/>
    <property type="match status" value="1"/>
</dbReference>
<keyword evidence="5 10" id="KW-0566">Pantothenate biosynthesis</keyword>
<dbReference type="InterPro" id="IPR036291">
    <property type="entry name" value="NAD(P)-bd_dom_sf"/>
</dbReference>
<feature type="domain" description="Ketopantoate reductase N-terminal" evidence="11">
    <location>
        <begin position="3"/>
        <end position="150"/>
    </location>
</feature>
<dbReference type="InterPro" id="IPR013332">
    <property type="entry name" value="KPR_N"/>
</dbReference>
<dbReference type="InterPro" id="IPR051402">
    <property type="entry name" value="KPR-Related"/>
</dbReference>
<evidence type="ECO:0000313" key="13">
    <source>
        <dbReference type="EMBL" id="PZQ78447.1"/>
    </source>
</evidence>
<dbReference type="PANTHER" id="PTHR21708">
    <property type="entry name" value="PROBABLE 2-DEHYDROPANTOATE 2-REDUCTASE"/>
    <property type="match status" value="1"/>
</dbReference>
<dbReference type="GO" id="GO:0008677">
    <property type="term" value="F:2-dehydropantoate 2-reductase activity"/>
    <property type="evidence" value="ECO:0007669"/>
    <property type="project" value="UniProtKB-EC"/>
</dbReference>
<reference evidence="13 14" key="1">
    <citation type="submission" date="2017-08" db="EMBL/GenBank/DDBJ databases">
        <title>Infants hospitalized years apart are colonized by the same room-sourced microbial strains.</title>
        <authorList>
            <person name="Brooks B."/>
            <person name="Olm M.R."/>
            <person name="Firek B.A."/>
            <person name="Baker R."/>
            <person name="Thomas B.C."/>
            <person name="Morowitz M.J."/>
            <person name="Banfield J.F."/>
        </authorList>
    </citation>
    <scope>NUCLEOTIDE SEQUENCE [LARGE SCALE GENOMIC DNA]</scope>
    <source>
        <strain evidence="13">S2_005_003_R2_41</strain>
    </source>
</reference>
<dbReference type="InterPro" id="IPR008927">
    <property type="entry name" value="6-PGluconate_DH-like_C_sf"/>
</dbReference>
<dbReference type="InterPro" id="IPR013752">
    <property type="entry name" value="KPA_reductase"/>
</dbReference>
<dbReference type="GO" id="GO:0005737">
    <property type="term" value="C:cytoplasm"/>
    <property type="evidence" value="ECO:0007669"/>
    <property type="project" value="TreeGrafter"/>
</dbReference>
<sequence>MRIFIIGAGAIGGYVGALLARGGHEVVFGARPSSAQHLRAQGIHLTGPRGEFHLDGVQAIASPEEAGAPFDVALSCVKLYDAESSARQWSPLLASADAVVSLQNGIDGARLIAEGAGLQRVYGGLAYVAAQVEAPGQVRYQSDMSSITFGGPGATRQRSLVALHEQLGRGDVQMPLHSKLVEDVASAQWQKHAALATNAALTCLTRQPAGVVYTQPELLVLAEQSIAEVIAVGRAAGASFPDDHAQRTLGLLKGLPASMYASMHHDLAAGKPLELEGLIGTLVRRGLQHGIPTPFHAFAYACLKPYERGIR</sequence>
<comment type="caution">
    <text evidence="13">The sequence shown here is derived from an EMBL/GenBank/DDBJ whole genome shotgun (WGS) entry which is preliminary data.</text>
</comment>
<dbReference type="SUPFAM" id="SSF51735">
    <property type="entry name" value="NAD(P)-binding Rossmann-fold domains"/>
    <property type="match status" value="1"/>
</dbReference>
<proteinExistence type="inferred from homology"/>
<comment type="similarity">
    <text evidence="2 10">Belongs to the ketopantoate reductase family.</text>
</comment>
<accession>A0A2W5S6P7</accession>
<feature type="domain" description="Ketopantoate reductase C-terminal" evidence="12">
    <location>
        <begin position="183"/>
        <end position="307"/>
    </location>
</feature>
<evidence type="ECO:0000256" key="2">
    <source>
        <dbReference type="ARBA" id="ARBA00007870"/>
    </source>
</evidence>
<dbReference type="Gene3D" id="1.10.1040.10">
    <property type="entry name" value="N-(1-d-carboxylethyl)-l-norvaline Dehydrogenase, domain 2"/>
    <property type="match status" value="1"/>
</dbReference>
<evidence type="ECO:0000313" key="14">
    <source>
        <dbReference type="Proteomes" id="UP000249135"/>
    </source>
</evidence>
<dbReference type="EC" id="1.1.1.169" evidence="3 10"/>
<evidence type="ECO:0000259" key="11">
    <source>
        <dbReference type="Pfam" id="PF02558"/>
    </source>
</evidence>
<comment type="pathway">
    <text evidence="1 10">Cofactor biosynthesis; (R)-pantothenate biosynthesis; (R)-pantoate from 3-methyl-2-oxobutanoate: step 2/2.</text>
</comment>
<dbReference type="GO" id="GO:0015940">
    <property type="term" value="P:pantothenate biosynthetic process"/>
    <property type="evidence" value="ECO:0007669"/>
    <property type="project" value="UniProtKB-UniPathway"/>
</dbReference>
<keyword evidence="7 10" id="KW-0560">Oxidoreductase</keyword>
<dbReference type="Pfam" id="PF02558">
    <property type="entry name" value="ApbA"/>
    <property type="match status" value="1"/>
</dbReference>
<comment type="catalytic activity">
    <reaction evidence="9 10">
        <text>(R)-pantoate + NADP(+) = 2-dehydropantoate + NADPH + H(+)</text>
        <dbReference type="Rhea" id="RHEA:16233"/>
        <dbReference type="ChEBI" id="CHEBI:11561"/>
        <dbReference type="ChEBI" id="CHEBI:15378"/>
        <dbReference type="ChEBI" id="CHEBI:15980"/>
        <dbReference type="ChEBI" id="CHEBI:57783"/>
        <dbReference type="ChEBI" id="CHEBI:58349"/>
        <dbReference type="EC" id="1.1.1.169"/>
    </reaction>
</comment>
<name>A0A2W5S6P7_VARPD</name>
<evidence type="ECO:0000256" key="3">
    <source>
        <dbReference type="ARBA" id="ARBA00013014"/>
    </source>
</evidence>
<dbReference type="Pfam" id="PF08546">
    <property type="entry name" value="ApbA_C"/>
    <property type="match status" value="1"/>
</dbReference>
<dbReference type="SUPFAM" id="SSF48179">
    <property type="entry name" value="6-phosphogluconate dehydrogenase C-terminal domain-like"/>
    <property type="match status" value="1"/>
</dbReference>
<evidence type="ECO:0000256" key="4">
    <source>
        <dbReference type="ARBA" id="ARBA00019465"/>
    </source>
</evidence>
<dbReference type="UniPathway" id="UPA00028">
    <property type="reaction ID" value="UER00004"/>
</dbReference>
<organism evidence="13 14">
    <name type="scientific">Variovorax paradoxus</name>
    <dbReference type="NCBI Taxonomy" id="34073"/>
    <lineage>
        <taxon>Bacteria</taxon>
        <taxon>Pseudomonadati</taxon>
        <taxon>Pseudomonadota</taxon>
        <taxon>Betaproteobacteria</taxon>
        <taxon>Burkholderiales</taxon>
        <taxon>Comamonadaceae</taxon>
        <taxon>Variovorax</taxon>
    </lineage>
</organism>
<comment type="function">
    <text evidence="10">Catalyzes the NADPH-dependent reduction of ketopantoate into pantoic acid.</text>
</comment>
<protein>
    <recommendedName>
        <fullName evidence="4 10">2-dehydropantoate 2-reductase</fullName>
        <ecNumber evidence="3 10">1.1.1.169</ecNumber>
    </recommendedName>
    <alternativeName>
        <fullName evidence="8 10">Ketopantoate reductase</fullName>
    </alternativeName>
</protein>
<dbReference type="EMBL" id="QFPP01000001">
    <property type="protein sequence ID" value="PZQ78447.1"/>
    <property type="molecule type" value="Genomic_DNA"/>
</dbReference>
<dbReference type="FunFam" id="1.10.1040.10:FF:000017">
    <property type="entry name" value="2-dehydropantoate 2-reductase"/>
    <property type="match status" value="1"/>
</dbReference>
<evidence type="ECO:0000259" key="12">
    <source>
        <dbReference type="Pfam" id="PF08546"/>
    </source>
</evidence>
<evidence type="ECO:0000256" key="10">
    <source>
        <dbReference type="RuleBase" id="RU362068"/>
    </source>
</evidence>
<evidence type="ECO:0000256" key="6">
    <source>
        <dbReference type="ARBA" id="ARBA00022857"/>
    </source>
</evidence>
<dbReference type="Gene3D" id="3.40.50.720">
    <property type="entry name" value="NAD(P)-binding Rossmann-like Domain"/>
    <property type="match status" value="1"/>
</dbReference>
<dbReference type="Proteomes" id="UP000249135">
    <property type="component" value="Unassembled WGS sequence"/>
</dbReference>
<dbReference type="InterPro" id="IPR003710">
    <property type="entry name" value="ApbA"/>
</dbReference>
<dbReference type="AlphaFoldDB" id="A0A2W5S6P7"/>
<evidence type="ECO:0000256" key="9">
    <source>
        <dbReference type="ARBA" id="ARBA00048793"/>
    </source>
</evidence>
<dbReference type="InterPro" id="IPR013328">
    <property type="entry name" value="6PGD_dom2"/>
</dbReference>
<keyword evidence="6 10" id="KW-0521">NADP</keyword>
<evidence type="ECO:0000256" key="7">
    <source>
        <dbReference type="ARBA" id="ARBA00023002"/>
    </source>
</evidence>
<evidence type="ECO:0000256" key="5">
    <source>
        <dbReference type="ARBA" id="ARBA00022655"/>
    </source>
</evidence>